<reference evidence="1 2" key="1">
    <citation type="submission" date="2019-12" db="EMBL/GenBank/DDBJ databases">
        <title>Lactobacillus hilgardii FLUB.</title>
        <authorList>
            <person name="Gustaw K."/>
        </authorList>
    </citation>
    <scope>NUCLEOTIDE SEQUENCE [LARGE SCALE GENOMIC DNA]</scope>
    <source>
        <strain evidence="1 2">FLUB</strain>
    </source>
</reference>
<dbReference type="Proteomes" id="UP000465035">
    <property type="component" value="Chromosome"/>
</dbReference>
<dbReference type="Pfam" id="PF16110">
    <property type="entry name" value="DUF4828"/>
    <property type="match status" value="1"/>
</dbReference>
<name>A0A6P1EBJ3_LENHI</name>
<dbReference type="GeneID" id="69058791"/>
<evidence type="ECO:0000313" key="2">
    <source>
        <dbReference type="Proteomes" id="UP000465035"/>
    </source>
</evidence>
<dbReference type="InterPro" id="IPR032254">
    <property type="entry name" value="DUF4828"/>
</dbReference>
<organism evidence="1 2">
    <name type="scientific">Lentilactobacillus hilgardii</name>
    <name type="common">Lactobacillus hilgardii</name>
    <dbReference type="NCBI Taxonomy" id="1588"/>
    <lineage>
        <taxon>Bacteria</taxon>
        <taxon>Bacillati</taxon>
        <taxon>Bacillota</taxon>
        <taxon>Bacilli</taxon>
        <taxon>Lactobacillales</taxon>
        <taxon>Lactobacillaceae</taxon>
        <taxon>Lentilactobacillus</taxon>
    </lineage>
</organism>
<dbReference type="RefSeq" id="WP_004466963.1">
    <property type="nucleotide sequence ID" value="NZ_CABKOL010000104.1"/>
</dbReference>
<proteinExistence type="predicted"/>
<sequence length="121" mass="14278">MFLLRKRSIAIFLISFFIGLFHAPKRKKQIDHIDPLFFAGTWFFKDYRGHNHKIEIGPDLKLSIDGEDLSAKVSSVKKYEVSYVDRYGYTLEIRANEARPTKFYDESDNNTYDLYPNMETL</sequence>
<dbReference type="EMBL" id="CP047121">
    <property type="protein sequence ID" value="QHB52581.1"/>
    <property type="molecule type" value="Genomic_DNA"/>
</dbReference>
<gene>
    <name evidence="1" type="ORF">GQR93_10465</name>
</gene>
<protein>
    <submittedName>
        <fullName evidence="1">DUF4828 domain-containing protein</fullName>
    </submittedName>
</protein>
<dbReference type="AlphaFoldDB" id="A0A6P1EBJ3"/>
<accession>A0A6P1EBJ3</accession>
<evidence type="ECO:0000313" key="1">
    <source>
        <dbReference type="EMBL" id="QHB52581.1"/>
    </source>
</evidence>